<dbReference type="KEGG" id="nfl:COO91_04863"/>
<gene>
    <name evidence="2" type="ORF">COO91_04863</name>
</gene>
<organism evidence="2 3">
    <name type="scientific">Nostoc flagelliforme CCNUN1</name>
    <dbReference type="NCBI Taxonomy" id="2038116"/>
    <lineage>
        <taxon>Bacteria</taxon>
        <taxon>Bacillati</taxon>
        <taxon>Cyanobacteriota</taxon>
        <taxon>Cyanophyceae</taxon>
        <taxon>Nostocales</taxon>
        <taxon>Nostocaceae</taxon>
        <taxon>Nostoc</taxon>
    </lineage>
</organism>
<dbReference type="EMBL" id="CP024785">
    <property type="protein sequence ID" value="AUB38886.1"/>
    <property type="molecule type" value="Genomic_DNA"/>
</dbReference>
<evidence type="ECO:0000313" key="3">
    <source>
        <dbReference type="Proteomes" id="UP000232003"/>
    </source>
</evidence>
<name>A0A2K8STV3_9NOSO</name>
<sequence>MESSKKIFGSFFELFTDEAEGQGAGSREKDTGITLPQRLKSN</sequence>
<feature type="region of interest" description="Disordered" evidence="1">
    <location>
        <begin position="19"/>
        <end position="42"/>
    </location>
</feature>
<proteinExistence type="predicted"/>
<keyword evidence="3" id="KW-1185">Reference proteome</keyword>
<reference evidence="2 3" key="1">
    <citation type="submission" date="2017-11" db="EMBL/GenBank/DDBJ databases">
        <title>Complete genome of a free-living desiccation-tolerant cyanobacterium and its photosynthetic adaptation to extreme terrestrial habitat.</title>
        <authorList>
            <person name="Shang J."/>
        </authorList>
    </citation>
    <scope>NUCLEOTIDE SEQUENCE [LARGE SCALE GENOMIC DNA]</scope>
    <source>
        <strain evidence="2 3">CCNUN1</strain>
    </source>
</reference>
<dbReference type="AlphaFoldDB" id="A0A2K8STV3"/>
<protein>
    <submittedName>
        <fullName evidence="2">Uncharacterized protein</fullName>
    </submittedName>
</protein>
<dbReference type="Proteomes" id="UP000232003">
    <property type="component" value="Chromosome"/>
</dbReference>
<accession>A0A2K8STV3</accession>
<evidence type="ECO:0000313" key="2">
    <source>
        <dbReference type="EMBL" id="AUB38886.1"/>
    </source>
</evidence>
<evidence type="ECO:0000256" key="1">
    <source>
        <dbReference type="SAM" id="MobiDB-lite"/>
    </source>
</evidence>